<dbReference type="AlphaFoldDB" id="W1X6N8"/>
<keyword evidence="1" id="KW-1133">Transmembrane helix</keyword>
<keyword evidence="1" id="KW-0812">Transmembrane</keyword>
<sequence>MNKKLFLIDSFNQLRIIEMNTKDIFFIFAYLSIEDIFHSIKFIISIFCLFILK</sequence>
<proteinExistence type="predicted"/>
<organism evidence="2">
    <name type="scientific">human gut metagenome</name>
    <dbReference type="NCBI Taxonomy" id="408170"/>
    <lineage>
        <taxon>unclassified sequences</taxon>
        <taxon>metagenomes</taxon>
        <taxon>organismal metagenomes</taxon>
    </lineage>
</organism>
<name>W1X6N8_9ZZZZ</name>
<evidence type="ECO:0000313" key="2">
    <source>
        <dbReference type="EMBL" id="ETJ25115.1"/>
    </source>
</evidence>
<feature type="non-terminal residue" evidence="2">
    <location>
        <position position="53"/>
    </location>
</feature>
<gene>
    <name evidence="2" type="ORF">Q604_UNBC17923G0001</name>
</gene>
<protein>
    <submittedName>
        <fullName evidence="2">Uncharacterized protein</fullName>
    </submittedName>
</protein>
<accession>W1X6N8</accession>
<reference evidence="2" key="1">
    <citation type="submission" date="2013-12" db="EMBL/GenBank/DDBJ databases">
        <title>A Varibaculum cambriense genome reconstructed from a premature infant gut community with otherwise low bacterial novelty that shifts toward anaerobic metabolism during the third week of life.</title>
        <authorList>
            <person name="Brown C.T."/>
            <person name="Sharon I."/>
            <person name="Thomas B.C."/>
            <person name="Castelle C.J."/>
            <person name="Morowitz M.J."/>
            <person name="Banfield J.F."/>
        </authorList>
    </citation>
    <scope>NUCLEOTIDE SEQUENCE</scope>
</reference>
<feature type="transmembrane region" description="Helical" evidence="1">
    <location>
        <begin position="24"/>
        <end position="52"/>
    </location>
</feature>
<dbReference type="EMBL" id="AZMM01017923">
    <property type="protein sequence ID" value="ETJ25115.1"/>
    <property type="molecule type" value="Genomic_DNA"/>
</dbReference>
<comment type="caution">
    <text evidence="2">The sequence shown here is derived from an EMBL/GenBank/DDBJ whole genome shotgun (WGS) entry which is preliminary data.</text>
</comment>
<keyword evidence="1" id="KW-0472">Membrane</keyword>
<evidence type="ECO:0000256" key="1">
    <source>
        <dbReference type="SAM" id="Phobius"/>
    </source>
</evidence>